<reference evidence="4" key="1">
    <citation type="submission" date="2020-10" db="EMBL/GenBank/DDBJ databases">
        <title>Ca. Dormibacterota MAGs.</title>
        <authorList>
            <person name="Montgomery K."/>
        </authorList>
    </citation>
    <scope>NUCLEOTIDE SEQUENCE [LARGE SCALE GENOMIC DNA]</scope>
    <source>
        <strain evidence="4">SC8812_S17_10</strain>
    </source>
</reference>
<dbReference type="InterPro" id="IPR045229">
    <property type="entry name" value="TPP_enz"/>
</dbReference>
<accession>A0A934K914</accession>
<dbReference type="InterPro" id="IPR012000">
    <property type="entry name" value="Thiamin_PyroP_enz_cen_dom"/>
</dbReference>
<feature type="domain" description="Thiamine pyrophosphate enzyme N-terminal TPP-binding" evidence="3">
    <location>
        <begin position="5"/>
        <end position="119"/>
    </location>
</feature>
<organism evidence="4 5">
    <name type="scientific">Candidatus Nephthysia bennettiae</name>
    <dbReference type="NCBI Taxonomy" id="3127016"/>
    <lineage>
        <taxon>Bacteria</taxon>
        <taxon>Bacillati</taxon>
        <taxon>Candidatus Dormiibacterota</taxon>
        <taxon>Candidatus Dormibacteria</taxon>
        <taxon>Candidatus Dormibacterales</taxon>
        <taxon>Candidatus Dormibacteraceae</taxon>
        <taxon>Candidatus Nephthysia</taxon>
    </lineage>
</organism>
<dbReference type="AlphaFoldDB" id="A0A934K914"/>
<dbReference type="Gene3D" id="3.40.50.970">
    <property type="match status" value="1"/>
</dbReference>
<dbReference type="RefSeq" id="WP_338202955.1">
    <property type="nucleotide sequence ID" value="NZ_JAEKNR010000155.1"/>
</dbReference>
<dbReference type="Gene3D" id="3.40.50.1220">
    <property type="entry name" value="TPP-binding domain"/>
    <property type="match status" value="1"/>
</dbReference>
<comment type="similarity">
    <text evidence="1">Belongs to the TPP enzyme family.</text>
</comment>
<evidence type="ECO:0000259" key="3">
    <source>
        <dbReference type="Pfam" id="PF02776"/>
    </source>
</evidence>
<dbReference type="PANTHER" id="PTHR18968:SF120">
    <property type="entry name" value="ACETOLACTATE SYNTHASE LARGE SUBUNIT"/>
    <property type="match status" value="1"/>
</dbReference>
<evidence type="ECO:0000259" key="2">
    <source>
        <dbReference type="Pfam" id="PF00205"/>
    </source>
</evidence>
<dbReference type="EMBL" id="JAEKNR010000155">
    <property type="protein sequence ID" value="MBJ7599462.1"/>
    <property type="molecule type" value="Genomic_DNA"/>
</dbReference>
<evidence type="ECO:0000313" key="4">
    <source>
        <dbReference type="EMBL" id="MBJ7599462.1"/>
    </source>
</evidence>
<evidence type="ECO:0000256" key="1">
    <source>
        <dbReference type="ARBA" id="ARBA00007812"/>
    </source>
</evidence>
<dbReference type="Pfam" id="PF02776">
    <property type="entry name" value="TPP_enzyme_N"/>
    <property type="match status" value="1"/>
</dbReference>
<dbReference type="InterPro" id="IPR029035">
    <property type="entry name" value="DHS-like_NAD/FAD-binding_dom"/>
</dbReference>
<dbReference type="GO" id="GO:0009099">
    <property type="term" value="P:L-valine biosynthetic process"/>
    <property type="evidence" value="ECO:0007669"/>
    <property type="project" value="TreeGrafter"/>
</dbReference>
<dbReference type="CDD" id="cd07035">
    <property type="entry name" value="TPP_PYR_POX_like"/>
    <property type="match status" value="1"/>
</dbReference>
<feature type="domain" description="Thiamine pyrophosphate enzyme central" evidence="2">
    <location>
        <begin position="190"/>
        <end position="294"/>
    </location>
</feature>
<evidence type="ECO:0000313" key="5">
    <source>
        <dbReference type="Proteomes" id="UP000612893"/>
    </source>
</evidence>
<gene>
    <name evidence="4" type="ORF">JF922_15465</name>
</gene>
<evidence type="ECO:0008006" key="6">
    <source>
        <dbReference type="Google" id="ProtNLM"/>
    </source>
</evidence>
<dbReference type="GO" id="GO:0030976">
    <property type="term" value="F:thiamine pyrophosphate binding"/>
    <property type="evidence" value="ECO:0007669"/>
    <property type="project" value="InterPro"/>
</dbReference>
<protein>
    <recommendedName>
        <fullName evidence="6">Acetolactate synthase</fullName>
    </recommendedName>
</protein>
<sequence>MDEIHGGAAVVNVLKAFGVSQFFNVPGESFLPVLDAVGSESTLNLVTNRHEAGASFAAEGLGKMAGRPAVCMATRGPGAANLSIGIQTAFYDSTPLVALLGLIPSGLQGSGAFQEFDMPAMFGSFAKRSFIVGSRDGLEPAIAQALTEASAGRPGPVVVGIPTDLLSQSAAAAPFSFPGGDEASLVGLAPVVDELSRSKAPAFLMCTSAARGSCAFHVGETASSLGAPVYCGWRRFSAFDNSHPCFAGMLGLGGADAVVSNLAAADLVIAFGPLEQITIDTGRLNRPGLTIIQICEFEQPNLVRHLPRTRFLQVSGRSEFGGPMACLREREARDPRPQ</sequence>
<dbReference type="GO" id="GO:0003984">
    <property type="term" value="F:acetolactate synthase activity"/>
    <property type="evidence" value="ECO:0007669"/>
    <property type="project" value="TreeGrafter"/>
</dbReference>
<dbReference type="FunFam" id="3.40.50.970:FF:000007">
    <property type="entry name" value="Acetolactate synthase"/>
    <property type="match status" value="1"/>
</dbReference>
<dbReference type="GO" id="GO:0000287">
    <property type="term" value="F:magnesium ion binding"/>
    <property type="evidence" value="ECO:0007669"/>
    <property type="project" value="InterPro"/>
</dbReference>
<dbReference type="GO" id="GO:0005948">
    <property type="term" value="C:acetolactate synthase complex"/>
    <property type="evidence" value="ECO:0007669"/>
    <property type="project" value="TreeGrafter"/>
</dbReference>
<comment type="caution">
    <text evidence="4">The sequence shown here is derived from an EMBL/GenBank/DDBJ whole genome shotgun (WGS) entry which is preliminary data.</text>
</comment>
<dbReference type="Pfam" id="PF00205">
    <property type="entry name" value="TPP_enzyme_M"/>
    <property type="match status" value="1"/>
</dbReference>
<dbReference type="SUPFAM" id="SSF52518">
    <property type="entry name" value="Thiamin diphosphate-binding fold (THDP-binding)"/>
    <property type="match status" value="1"/>
</dbReference>
<dbReference type="Proteomes" id="UP000612893">
    <property type="component" value="Unassembled WGS sequence"/>
</dbReference>
<keyword evidence="5" id="KW-1185">Reference proteome</keyword>
<dbReference type="PANTHER" id="PTHR18968">
    <property type="entry name" value="THIAMINE PYROPHOSPHATE ENZYMES"/>
    <property type="match status" value="1"/>
</dbReference>
<dbReference type="InterPro" id="IPR012001">
    <property type="entry name" value="Thiamin_PyroP_enz_TPP-bd_dom"/>
</dbReference>
<name>A0A934K914_9BACT</name>
<dbReference type="InterPro" id="IPR029061">
    <property type="entry name" value="THDP-binding"/>
</dbReference>
<dbReference type="GO" id="GO:0050660">
    <property type="term" value="F:flavin adenine dinucleotide binding"/>
    <property type="evidence" value="ECO:0007669"/>
    <property type="project" value="TreeGrafter"/>
</dbReference>
<proteinExistence type="inferred from homology"/>
<dbReference type="GO" id="GO:0009097">
    <property type="term" value="P:isoleucine biosynthetic process"/>
    <property type="evidence" value="ECO:0007669"/>
    <property type="project" value="TreeGrafter"/>
</dbReference>
<dbReference type="SUPFAM" id="SSF52467">
    <property type="entry name" value="DHS-like NAD/FAD-binding domain"/>
    <property type="match status" value="1"/>
</dbReference>